<gene>
    <name evidence="1" type="ordered locus">Bcav_2542</name>
</gene>
<keyword evidence="2" id="KW-1185">Reference proteome</keyword>
<reference evidence="1 2" key="1">
    <citation type="journal article" date="2009" name="Stand. Genomic Sci.">
        <title>Complete genome sequence of Beutenbergia cavernae type strain (HKI 0122).</title>
        <authorList>
            <person name="Land M."/>
            <person name="Pukall R."/>
            <person name="Abt B."/>
            <person name="Goker M."/>
            <person name="Rohde M."/>
            <person name="Glavina Del Rio T."/>
            <person name="Tice H."/>
            <person name="Copeland A."/>
            <person name="Cheng J.F."/>
            <person name="Lucas S."/>
            <person name="Chen F."/>
            <person name="Nolan M."/>
            <person name="Bruce D."/>
            <person name="Goodwin L."/>
            <person name="Pitluck S."/>
            <person name="Ivanova N."/>
            <person name="Mavromatis K."/>
            <person name="Ovchinnikova G."/>
            <person name="Pati A."/>
            <person name="Chen A."/>
            <person name="Palaniappan K."/>
            <person name="Hauser L."/>
            <person name="Chang Y.J."/>
            <person name="Jefferies C.C."/>
            <person name="Saunders E."/>
            <person name="Brettin T."/>
            <person name="Detter J.C."/>
            <person name="Han C."/>
            <person name="Chain P."/>
            <person name="Bristow J."/>
            <person name="Eisen J.A."/>
            <person name="Markowitz V."/>
            <person name="Hugenholtz P."/>
            <person name="Kyrpides N.C."/>
            <person name="Klenk H.P."/>
            <person name="Lapidus A."/>
        </authorList>
    </citation>
    <scope>NUCLEOTIDE SEQUENCE [LARGE SCALE GENOMIC DNA]</scope>
    <source>
        <strain evidence="2">ATCC BAA-8 / DSM 12333 / NBRC 16432</strain>
    </source>
</reference>
<dbReference type="STRING" id="471853.Bcav_2542"/>
<dbReference type="HOGENOM" id="CLU_2092016_0_0_11"/>
<accession>C5BWX3</accession>
<dbReference type="AlphaFoldDB" id="C5BWX3"/>
<proteinExistence type="predicted"/>
<evidence type="ECO:0008006" key="3">
    <source>
        <dbReference type="Google" id="ProtNLM"/>
    </source>
</evidence>
<dbReference type="RefSeq" id="WP_015883029.1">
    <property type="nucleotide sequence ID" value="NC_012669.1"/>
</dbReference>
<dbReference type="KEGG" id="bcv:Bcav_2542"/>
<organism evidence="1 2">
    <name type="scientific">Beutenbergia cavernae (strain ATCC BAA-8 / DSM 12333 / CCUG 43141 / JCM 11478 / NBRC 16432 / NCIMB 13614 / HKI 0122)</name>
    <dbReference type="NCBI Taxonomy" id="471853"/>
    <lineage>
        <taxon>Bacteria</taxon>
        <taxon>Bacillati</taxon>
        <taxon>Actinomycetota</taxon>
        <taxon>Actinomycetes</taxon>
        <taxon>Micrococcales</taxon>
        <taxon>Beutenbergiaceae</taxon>
        <taxon>Beutenbergia</taxon>
    </lineage>
</organism>
<dbReference type="EMBL" id="CP001618">
    <property type="protein sequence ID" value="ACQ80789.1"/>
    <property type="molecule type" value="Genomic_DNA"/>
</dbReference>
<evidence type="ECO:0000313" key="2">
    <source>
        <dbReference type="Proteomes" id="UP000007962"/>
    </source>
</evidence>
<sequence>MSEFSVDPEALRRLANGLRLGADAAAAARSYAGSWLPGAGGDGECFGRIDGARVGAAEATVAGLEGLGRALLASGDELDSSAAYYTDTDADRAAELDDDLDAVPAGGGNGEQSRGA</sequence>
<name>C5BWX3_BEUC1</name>
<evidence type="ECO:0000313" key="1">
    <source>
        <dbReference type="EMBL" id="ACQ80789.1"/>
    </source>
</evidence>
<protein>
    <recommendedName>
        <fullName evidence="3">Excreted virulence factor EspC, type VII ESX diderm</fullName>
    </recommendedName>
</protein>
<dbReference type="Proteomes" id="UP000007962">
    <property type="component" value="Chromosome"/>
</dbReference>